<dbReference type="AlphaFoldDB" id="B0MIV1"/>
<name>B0MIV1_ANACD</name>
<dbReference type="EMBL" id="ABAX03000038">
    <property type="protein sequence ID" value="EDR95881.1"/>
    <property type="molecule type" value="Genomic_DNA"/>
</dbReference>
<reference evidence="1" key="2">
    <citation type="submission" date="2013-11" db="EMBL/GenBank/DDBJ databases">
        <title>Draft genome sequence of Anaerostipes caccae (DSM 14662).</title>
        <authorList>
            <person name="Sudarsanam P."/>
            <person name="Ley R."/>
            <person name="Guruge J."/>
            <person name="Turnbaugh P.J."/>
            <person name="Mahowald M."/>
            <person name="Liep D."/>
            <person name="Gordon J."/>
        </authorList>
    </citation>
    <scope>NUCLEOTIDE SEQUENCE</scope>
    <source>
        <strain evidence="1">DSM 14662</strain>
    </source>
</reference>
<dbReference type="Proteomes" id="UP000004935">
    <property type="component" value="Unassembled WGS sequence"/>
</dbReference>
<evidence type="ECO:0000313" key="1">
    <source>
        <dbReference type="EMBL" id="EDR95881.1"/>
    </source>
</evidence>
<dbReference type="InterPro" id="IPR045751">
    <property type="entry name" value="DUF6179"/>
</dbReference>
<dbReference type="Pfam" id="PF19677">
    <property type="entry name" value="DUF6179"/>
    <property type="match status" value="1"/>
</dbReference>
<sequence length="291" mass="33860">MTELVRIREGRSVMEYRLEELLPAAAGLTEKYTSKESSSITYETAQMLMEAVIYCIGLCEESYGGALRSKRGLRAEEAYSIGYEKVIEKTYEAKAVYDRLAMDFEDYGCVNYRDTMVSGMPQFFLRYDARFCPQDHILTLDYPTMNRYGEKSGIRLIYEYLCDAEREQRLLRCFDSRIITALLRHVEAKQDVDYMENICSLVLLQSLGCLISKKQLTDLTLTRTDTEEIRRYFSDDPTETIGDKVQEMIGLIIQRAGMEPWKQYFQREGNEVAVRIYNAMKYDALDALFYV</sequence>
<proteinExistence type="predicted"/>
<evidence type="ECO:0000313" key="2">
    <source>
        <dbReference type="Proteomes" id="UP000004935"/>
    </source>
</evidence>
<reference evidence="1" key="1">
    <citation type="submission" date="2007-11" db="EMBL/GenBank/DDBJ databases">
        <authorList>
            <person name="Fulton L."/>
            <person name="Clifton S."/>
            <person name="Fulton B."/>
            <person name="Xu J."/>
            <person name="Minx P."/>
            <person name="Pepin K.H."/>
            <person name="Johnson M."/>
            <person name="Thiruvilangam P."/>
            <person name="Bhonagiri V."/>
            <person name="Nash W.E."/>
            <person name="Mardis E.R."/>
            <person name="Wilson R.K."/>
        </authorList>
    </citation>
    <scope>NUCLEOTIDE SEQUENCE [LARGE SCALE GENOMIC DNA]</scope>
    <source>
        <strain evidence="1">DSM 14662</strain>
    </source>
</reference>
<dbReference type="STRING" id="411490.ANACAC_03556"/>
<organism evidence="1 2">
    <name type="scientific">Anaerostipes caccae (strain DSM 14662 / CCUG 47493 / JCM 13470 / NCIMB 13811 / L1-92)</name>
    <dbReference type="NCBI Taxonomy" id="411490"/>
    <lineage>
        <taxon>Bacteria</taxon>
        <taxon>Bacillati</taxon>
        <taxon>Bacillota</taxon>
        <taxon>Clostridia</taxon>
        <taxon>Lachnospirales</taxon>
        <taxon>Lachnospiraceae</taxon>
        <taxon>Anaerostipes</taxon>
    </lineage>
</organism>
<dbReference type="eggNOG" id="ENOG502ZBVK">
    <property type="taxonomic scope" value="Bacteria"/>
</dbReference>
<accession>B0MIV1</accession>
<dbReference type="HOGENOM" id="CLU_084422_0_0_9"/>
<protein>
    <submittedName>
        <fullName evidence="1">Uncharacterized protein</fullName>
    </submittedName>
</protein>
<comment type="caution">
    <text evidence="1">The sequence shown here is derived from an EMBL/GenBank/DDBJ whole genome shotgun (WGS) entry which is preliminary data.</text>
</comment>
<gene>
    <name evidence="1" type="ORF">ANACAC_03556</name>
</gene>
<keyword evidence="2" id="KW-1185">Reference proteome</keyword>